<protein>
    <submittedName>
        <fullName evidence="1">Uncharacterized protein</fullName>
    </submittedName>
</protein>
<name>A0AAQ3RU55_VIGMU</name>
<dbReference type="AlphaFoldDB" id="A0AAQ3RU55"/>
<evidence type="ECO:0000313" key="1">
    <source>
        <dbReference type="EMBL" id="WVZ06497.1"/>
    </source>
</evidence>
<proteinExistence type="predicted"/>
<dbReference type="EMBL" id="CP144695">
    <property type="protein sequence ID" value="WVZ06497.1"/>
    <property type="molecule type" value="Genomic_DNA"/>
</dbReference>
<dbReference type="Proteomes" id="UP001374535">
    <property type="component" value="Chromosome 6"/>
</dbReference>
<keyword evidence="2" id="KW-1185">Reference proteome</keyword>
<gene>
    <name evidence="1" type="ORF">V8G54_019843</name>
</gene>
<organism evidence="1 2">
    <name type="scientific">Vigna mungo</name>
    <name type="common">Black gram</name>
    <name type="synonym">Phaseolus mungo</name>
    <dbReference type="NCBI Taxonomy" id="3915"/>
    <lineage>
        <taxon>Eukaryota</taxon>
        <taxon>Viridiplantae</taxon>
        <taxon>Streptophyta</taxon>
        <taxon>Embryophyta</taxon>
        <taxon>Tracheophyta</taxon>
        <taxon>Spermatophyta</taxon>
        <taxon>Magnoliopsida</taxon>
        <taxon>eudicotyledons</taxon>
        <taxon>Gunneridae</taxon>
        <taxon>Pentapetalae</taxon>
        <taxon>rosids</taxon>
        <taxon>fabids</taxon>
        <taxon>Fabales</taxon>
        <taxon>Fabaceae</taxon>
        <taxon>Papilionoideae</taxon>
        <taxon>50 kb inversion clade</taxon>
        <taxon>NPAAA clade</taxon>
        <taxon>indigoferoid/millettioid clade</taxon>
        <taxon>Phaseoleae</taxon>
        <taxon>Vigna</taxon>
    </lineage>
</organism>
<reference evidence="1 2" key="1">
    <citation type="journal article" date="2023" name="Life. Sci Alliance">
        <title>Evolutionary insights into 3D genome organization and epigenetic landscape of Vigna mungo.</title>
        <authorList>
            <person name="Junaid A."/>
            <person name="Singh B."/>
            <person name="Bhatia S."/>
        </authorList>
    </citation>
    <scope>NUCLEOTIDE SEQUENCE [LARGE SCALE GENOMIC DNA]</scope>
    <source>
        <strain evidence="1">Urdbean</strain>
    </source>
</reference>
<accession>A0AAQ3RU55</accession>
<sequence length="133" mass="14943">MILKKKDWKLNFSGKQRGITRTHLRFQGDVQIAVLQEMEEVVEIESSFPVLFPRLLEDLLGIGNGAVHFALMLRKELEQLVGGHGGGAFREFRKGFLDVGRWFRFGDGELSVEAAEDFVVVSGHGEMKPNPMA</sequence>
<evidence type="ECO:0000313" key="2">
    <source>
        <dbReference type="Proteomes" id="UP001374535"/>
    </source>
</evidence>